<dbReference type="NCBIfam" id="TIGR01979">
    <property type="entry name" value="sufS"/>
    <property type="match status" value="1"/>
</dbReference>
<dbReference type="PIRSF" id="PIRSF005572">
    <property type="entry name" value="NifS"/>
    <property type="match status" value="1"/>
</dbReference>
<evidence type="ECO:0000256" key="8">
    <source>
        <dbReference type="RuleBase" id="RU004506"/>
    </source>
</evidence>
<comment type="catalytic activity">
    <reaction evidence="6 8">
        <text>(sulfur carrier)-H + L-cysteine = (sulfur carrier)-SH + L-alanine</text>
        <dbReference type="Rhea" id="RHEA:43892"/>
        <dbReference type="Rhea" id="RHEA-COMP:14737"/>
        <dbReference type="Rhea" id="RHEA-COMP:14739"/>
        <dbReference type="ChEBI" id="CHEBI:29917"/>
        <dbReference type="ChEBI" id="CHEBI:35235"/>
        <dbReference type="ChEBI" id="CHEBI:57972"/>
        <dbReference type="ChEBI" id="CHEBI:64428"/>
        <dbReference type="EC" id="2.8.1.7"/>
    </reaction>
</comment>
<comment type="similarity">
    <text evidence="3 8">Belongs to the class-V pyridoxal-phosphate-dependent aminotransferase family. Csd subfamily.</text>
</comment>
<comment type="function">
    <text evidence="2 8">Catalyzes the removal of elemental sulfur and selenium atoms from L-cysteine, L-cystine, L-selenocysteine, and L-selenocystine to produce L-alanine.</text>
</comment>
<dbReference type="PANTHER" id="PTHR43586:SF8">
    <property type="entry name" value="CYSTEINE DESULFURASE 1, CHLOROPLASTIC"/>
    <property type="match status" value="1"/>
</dbReference>
<comment type="caution">
    <text evidence="10">The sequence shown here is derived from an EMBL/GenBank/DDBJ whole genome shotgun (WGS) entry which is preliminary data.</text>
</comment>
<evidence type="ECO:0000256" key="5">
    <source>
        <dbReference type="ARBA" id="ARBA00022898"/>
    </source>
</evidence>
<dbReference type="SUPFAM" id="SSF53383">
    <property type="entry name" value="PLP-dependent transferases"/>
    <property type="match status" value="1"/>
</dbReference>
<evidence type="ECO:0000256" key="7">
    <source>
        <dbReference type="RuleBase" id="RU004504"/>
    </source>
</evidence>
<proteinExistence type="inferred from homology"/>
<name>A0A3D3R8G5_9PLAN</name>
<dbReference type="GO" id="GO:0006534">
    <property type="term" value="P:cysteine metabolic process"/>
    <property type="evidence" value="ECO:0007669"/>
    <property type="project" value="UniProtKB-UniRule"/>
</dbReference>
<dbReference type="Proteomes" id="UP000263642">
    <property type="component" value="Unassembled WGS sequence"/>
</dbReference>
<keyword evidence="5 8" id="KW-0663">Pyridoxal phosphate</keyword>
<protein>
    <recommendedName>
        <fullName evidence="8">Cysteine desulfurase</fullName>
        <ecNumber evidence="8">2.8.1.7</ecNumber>
    </recommendedName>
</protein>
<dbReference type="Pfam" id="PF00266">
    <property type="entry name" value="Aminotran_5"/>
    <property type="match status" value="1"/>
</dbReference>
<reference evidence="10 11" key="1">
    <citation type="journal article" date="2018" name="Nat. Biotechnol.">
        <title>A standardized bacterial taxonomy based on genome phylogeny substantially revises the tree of life.</title>
        <authorList>
            <person name="Parks D.H."/>
            <person name="Chuvochina M."/>
            <person name="Waite D.W."/>
            <person name="Rinke C."/>
            <person name="Skarshewski A."/>
            <person name="Chaumeil P.A."/>
            <person name="Hugenholtz P."/>
        </authorList>
    </citation>
    <scope>NUCLEOTIDE SEQUENCE [LARGE SCALE GENOMIC DNA]</scope>
    <source>
        <strain evidence="10">UBA9375</strain>
    </source>
</reference>
<evidence type="ECO:0000256" key="2">
    <source>
        <dbReference type="ARBA" id="ARBA00002824"/>
    </source>
</evidence>
<keyword evidence="4 8" id="KW-0808">Transferase</keyword>
<dbReference type="EMBL" id="DQAY01000115">
    <property type="protein sequence ID" value="HCO25069.1"/>
    <property type="molecule type" value="Genomic_DNA"/>
</dbReference>
<dbReference type="AlphaFoldDB" id="A0A3D3R8G5"/>
<dbReference type="Gene3D" id="3.90.1150.10">
    <property type="entry name" value="Aspartate Aminotransferase, domain 1"/>
    <property type="match status" value="1"/>
</dbReference>
<dbReference type="InterPro" id="IPR016454">
    <property type="entry name" value="Cysteine_dSase"/>
</dbReference>
<feature type="domain" description="Aminotransferase class V" evidence="9">
    <location>
        <begin position="26"/>
        <end position="397"/>
    </location>
</feature>
<evidence type="ECO:0000256" key="1">
    <source>
        <dbReference type="ARBA" id="ARBA00001933"/>
    </source>
</evidence>
<dbReference type="InterPro" id="IPR000192">
    <property type="entry name" value="Aminotrans_V_dom"/>
</dbReference>
<organism evidence="10 11">
    <name type="scientific">Gimesia maris</name>
    <dbReference type="NCBI Taxonomy" id="122"/>
    <lineage>
        <taxon>Bacteria</taxon>
        <taxon>Pseudomonadati</taxon>
        <taxon>Planctomycetota</taxon>
        <taxon>Planctomycetia</taxon>
        <taxon>Planctomycetales</taxon>
        <taxon>Planctomycetaceae</taxon>
        <taxon>Gimesia</taxon>
    </lineage>
</organism>
<evidence type="ECO:0000259" key="9">
    <source>
        <dbReference type="Pfam" id="PF00266"/>
    </source>
</evidence>
<evidence type="ECO:0000256" key="3">
    <source>
        <dbReference type="ARBA" id="ARBA00010447"/>
    </source>
</evidence>
<dbReference type="EC" id="2.8.1.7" evidence="8"/>
<dbReference type="CDD" id="cd06453">
    <property type="entry name" value="SufS_like"/>
    <property type="match status" value="1"/>
</dbReference>
<comment type="cofactor">
    <cofactor evidence="1 7">
        <name>pyridoxal 5'-phosphate</name>
        <dbReference type="ChEBI" id="CHEBI:597326"/>
    </cofactor>
</comment>
<sequence>MVANLTSIRDDFPILNQKLPNGQPLVYLDSGASAQRPRSVINKITEVYEQYYSNVHRGVHQLGDRVTTEMEAARSRIQSFIGAELPEEIIFTSGTTMSINLIAQAWGRRFLKGGDEIILNEMEHHANFVPWQAIARERGAVLKFIQLTPEGRLDLDHYQGLLTAKTKLVAVTGMSNVLGTINPIREMATRAHEAGALIFVDGAQSVPHQPVDVVGSEIDFLAFSGHKLFGPSGIGVLYGRKALLENLPPFLYGGNMISEVHLDESHWASLPARFEAGTPAITDAIALGTAIDYITELGFDTIQEQEHLLGEYALQKLREVPGLQIYGPQELEQRGTIFSFNIAGAHPEDLATLLDRKGIAVRHGHHCTMPLHQHLNIAASVRASLTFYNTTDEIDALIDALDFARKRLRLT</sequence>
<evidence type="ECO:0000256" key="6">
    <source>
        <dbReference type="ARBA" id="ARBA00050776"/>
    </source>
</evidence>
<dbReference type="PROSITE" id="PS00595">
    <property type="entry name" value="AA_TRANSFER_CLASS_5"/>
    <property type="match status" value="1"/>
</dbReference>
<dbReference type="InterPro" id="IPR015424">
    <property type="entry name" value="PyrdxlP-dep_Trfase"/>
</dbReference>
<dbReference type="InterPro" id="IPR015421">
    <property type="entry name" value="PyrdxlP-dep_Trfase_major"/>
</dbReference>
<evidence type="ECO:0000256" key="4">
    <source>
        <dbReference type="ARBA" id="ARBA00022679"/>
    </source>
</evidence>
<dbReference type="InterPro" id="IPR010970">
    <property type="entry name" value="Cys_dSase_SufS"/>
</dbReference>
<dbReference type="Gene3D" id="3.40.640.10">
    <property type="entry name" value="Type I PLP-dependent aspartate aminotransferase-like (Major domain)"/>
    <property type="match status" value="1"/>
</dbReference>
<dbReference type="GO" id="GO:0030170">
    <property type="term" value="F:pyridoxal phosphate binding"/>
    <property type="evidence" value="ECO:0007669"/>
    <property type="project" value="UniProtKB-UniRule"/>
</dbReference>
<dbReference type="PANTHER" id="PTHR43586">
    <property type="entry name" value="CYSTEINE DESULFURASE"/>
    <property type="match status" value="1"/>
</dbReference>
<dbReference type="GO" id="GO:0031071">
    <property type="term" value="F:cysteine desulfurase activity"/>
    <property type="evidence" value="ECO:0007669"/>
    <property type="project" value="UniProtKB-UniRule"/>
</dbReference>
<dbReference type="InterPro" id="IPR020578">
    <property type="entry name" value="Aminotrans_V_PyrdxlP_BS"/>
</dbReference>
<evidence type="ECO:0000313" key="11">
    <source>
        <dbReference type="Proteomes" id="UP000263642"/>
    </source>
</evidence>
<evidence type="ECO:0000313" key="10">
    <source>
        <dbReference type="EMBL" id="HCO25069.1"/>
    </source>
</evidence>
<gene>
    <name evidence="10" type="ORF">DIT97_19325</name>
</gene>
<dbReference type="InterPro" id="IPR015422">
    <property type="entry name" value="PyrdxlP-dep_Trfase_small"/>
</dbReference>
<accession>A0A3D3R8G5</accession>